<dbReference type="EMBL" id="JBHUCM010000053">
    <property type="protein sequence ID" value="MFD1546017.1"/>
    <property type="molecule type" value="Genomic_DNA"/>
</dbReference>
<name>A0ABW4GU24_9ACTN</name>
<reference evidence="2" key="1">
    <citation type="journal article" date="2019" name="Int. J. Syst. Evol. Microbiol.">
        <title>The Global Catalogue of Microorganisms (GCM) 10K type strain sequencing project: providing services to taxonomists for standard genome sequencing and annotation.</title>
        <authorList>
            <consortium name="The Broad Institute Genomics Platform"/>
            <consortium name="The Broad Institute Genome Sequencing Center for Infectious Disease"/>
            <person name="Wu L."/>
            <person name="Ma J."/>
        </authorList>
    </citation>
    <scope>NUCLEOTIDE SEQUENCE [LARGE SCALE GENOMIC DNA]</scope>
    <source>
        <strain evidence="2">CGMCC 1.15399</strain>
    </source>
</reference>
<sequence length="221" mass="24824">MSNLLVGLVVVVVNAMLMPLAVELVKEQAPHIAYRVVQAAAQLMPAADRDRYAYEWAAELDELAGKNVTQLCFAIRVLATAPATHRALAFGDSYVRFVERLGFVLGRHVLSVEVSRARTATYEWFWRQLVTMGAFLLKWAPGRWETPLMVVVHRKGEPAAADEFTQRAAELDVVYWTGHAHTTTALVLEGGDFTSERLFEIGRQFEQRMALVVVDYCRSGR</sequence>
<protein>
    <submittedName>
        <fullName evidence="1">Uncharacterized protein</fullName>
    </submittedName>
</protein>
<evidence type="ECO:0000313" key="1">
    <source>
        <dbReference type="EMBL" id="MFD1546017.1"/>
    </source>
</evidence>
<gene>
    <name evidence="1" type="ORF">ACFSJ0_53885</name>
</gene>
<accession>A0ABW4GU24</accession>
<organism evidence="1 2">
    <name type="scientific">Nonomuraea guangzhouensis</name>
    <dbReference type="NCBI Taxonomy" id="1291555"/>
    <lineage>
        <taxon>Bacteria</taxon>
        <taxon>Bacillati</taxon>
        <taxon>Actinomycetota</taxon>
        <taxon>Actinomycetes</taxon>
        <taxon>Streptosporangiales</taxon>
        <taxon>Streptosporangiaceae</taxon>
        <taxon>Nonomuraea</taxon>
    </lineage>
</organism>
<keyword evidence="2" id="KW-1185">Reference proteome</keyword>
<comment type="caution">
    <text evidence="1">The sequence shown here is derived from an EMBL/GenBank/DDBJ whole genome shotgun (WGS) entry which is preliminary data.</text>
</comment>
<evidence type="ECO:0000313" key="2">
    <source>
        <dbReference type="Proteomes" id="UP001597097"/>
    </source>
</evidence>
<dbReference type="RefSeq" id="WP_219537656.1">
    <property type="nucleotide sequence ID" value="NZ_JAHKRM010000039.1"/>
</dbReference>
<proteinExistence type="predicted"/>
<dbReference type="Proteomes" id="UP001597097">
    <property type="component" value="Unassembled WGS sequence"/>
</dbReference>